<keyword evidence="1" id="KW-0472">Membrane</keyword>
<feature type="transmembrane region" description="Helical" evidence="1">
    <location>
        <begin position="146"/>
        <end position="167"/>
    </location>
</feature>
<dbReference type="Proteomes" id="UP000019132">
    <property type="component" value="Unassembled WGS sequence"/>
</dbReference>
<feature type="signal peptide" evidence="2">
    <location>
        <begin position="1"/>
        <end position="15"/>
    </location>
</feature>
<feature type="transmembrane region" description="Helical" evidence="1">
    <location>
        <begin position="85"/>
        <end position="110"/>
    </location>
</feature>
<dbReference type="InParanoid" id="K3WIZ5"/>
<name>K3WIZ5_GLOUD</name>
<evidence type="ECO:0000256" key="2">
    <source>
        <dbReference type="SAM" id="SignalP"/>
    </source>
</evidence>
<dbReference type="EMBL" id="GL376564">
    <property type="status" value="NOT_ANNOTATED_CDS"/>
    <property type="molecule type" value="Genomic_DNA"/>
</dbReference>
<dbReference type="HOGENOM" id="CLU_020852_0_0_1"/>
<reference evidence="4" key="2">
    <citation type="submission" date="2010-04" db="EMBL/GenBank/DDBJ databases">
        <authorList>
            <person name="Buell R."/>
            <person name="Hamilton J."/>
            <person name="Hostetler J."/>
        </authorList>
    </citation>
    <scope>NUCLEOTIDE SEQUENCE [LARGE SCALE GENOMIC DNA]</scope>
    <source>
        <strain evidence="4">DAOM:BR144</strain>
    </source>
</reference>
<accession>K3WIZ5</accession>
<keyword evidence="2" id="KW-0732">Signal</keyword>
<keyword evidence="1" id="KW-1133">Transmembrane helix</keyword>
<sequence>MISIVLLLGTTLIASKYLPLAVRAYKLEFHLVCFSSHAYLANATNSMRRIIQQQTVGDHQRARSSLTTGHHSGLIARSRRFWRVFFQYGVLLVTVIFAGIFVHIISLYRITTQLEMLGFTGGSIAFKLLVQESIKMYVIKRNIKDIRTMCVVVGLPTVLIDTQLRIALQRTQVSGLALWGTILMAFAEICMRTTKVMRIKYEIRHRAKTMFLAETVPAIQQFPSQDRLGRKHRDRNPMVQQRRASTTISLRFERWKHKLLAFHAAEIYADMSAEYIAIGCSSAILYFYWDHPKYALATTLAVPSSVSAQMPLLGIQFGIEIVIDYIASAIEIGGGIDFDEIRKYGLFVACAFITITVINIQISAIMYMRVNSDPN</sequence>
<protein>
    <recommendedName>
        <fullName evidence="5">ABC transmembrane type-1 domain-containing protein</fullName>
    </recommendedName>
</protein>
<keyword evidence="4" id="KW-1185">Reference proteome</keyword>
<proteinExistence type="predicted"/>
<dbReference type="eggNOG" id="ENOG502SK4Z">
    <property type="taxonomic scope" value="Eukaryota"/>
</dbReference>
<organism evidence="3 4">
    <name type="scientific">Globisporangium ultimum (strain ATCC 200006 / CBS 805.95 / DAOM BR144)</name>
    <name type="common">Pythium ultimum</name>
    <dbReference type="NCBI Taxonomy" id="431595"/>
    <lineage>
        <taxon>Eukaryota</taxon>
        <taxon>Sar</taxon>
        <taxon>Stramenopiles</taxon>
        <taxon>Oomycota</taxon>
        <taxon>Peronosporomycetes</taxon>
        <taxon>Pythiales</taxon>
        <taxon>Pythiaceae</taxon>
        <taxon>Globisporangium</taxon>
    </lineage>
</organism>
<dbReference type="OMA" id="FECYLNT"/>
<evidence type="ECO:0000256" key="1">
    <source>
        <dbReference type="SAM" id="Phobius"/>
    </source>
</evidence>
<feature type="transmembrane region" description="Helical" evidence="1">
    <location>
        <begin position="344"/>
        <end position="368"/>
    </location>
</feature>
<evidence type="ECO:0008006" key="5">
    <source>
        <dbReference type="Google" id="ProtNLM"/>
    </source>
</evidence>
<evidence type="ECO:0000313" key="3">
    <source>
        <dbReference type="EnsemblProtists" id="PYU1_T004937"/>
    </source>
</evidence>
<reference evidence="3" key="3">
    <citation type="submission" date="2015-02" db="UniProtKB">
        <authorList>
            <consortium name="EnsemblProtists"/>
        </authorList>
    </citation>
    <scope>IDENTIFICATION</scope>
    <source>
        <strain evidence="3">DAOM BR144</strain>
    </source>
</reference>
<feature type="chain" id="PRO_5013039734" description="ABC transmembrane type-1 domain-containing protein" evidence="2">
    <location>
        <begin position="16"/>
        <end position="375"/>
    </location>
</feature>
<feature type="transmembrane region" description="Helical" evidence="1">
    <location>
        <begin position="173"/>
        <end position="191"/>
    </location>
</feature>
<dbReference type="EnsemblProtists" id="PYU1_T004937">
    <property type="protein sequence ID" value="PYU1_T004937"/>
    <property type="gene ID" value="PYU1_G004926"/>
</dbReference>
<keyword evidence="1" id="KW-0812">Transmembrane</keyword>
<evidence type="ECO:0000313" key="4">
    <source>
        <dbReference type="Proteomes" id="UP000019132"/>
    </source>
</evidence>
<dbReference type="VEuPathDB" id="FungiDB:PYU1_G004926"/>
<reference evidence="4" key="1">
    <citation type="journal article" date="2010" name="Genome Biol.">
        <title>Genome sequence of the necrotrophic plant pathogen Pythium ultimum reveals original pathogenicity mechanisms and effector repertoire.</title>
        <authorList>
            <person name="Levesque C.A."/>
            <person name="Brouwer H."/>
            <person name="Cano L."/>
            <person name="Hamilton J.P."/>
            <person name="Holt C."/>
            <person name="Huitema E."/>
            <person name="Raffaele S."/>
            <person name="Robideau G.P."/>
            <person name="Thines M."/>
            <person name="Win J."/>
            <person name="Zerillo M.M."/>
            <person name="Beakes G.W."/>
            <person name="Boore J.L."/>
            <person name="Busam D."/>
            <person name="Dumas B."/>
            <person name="Ferriera S."/>
            <person name="Fuerstenberg S.I."/>
            <person name="Gachon C.M."/>
            <person name="Gaulin E."/>
            <person name="Govers F."/>
            <person name="Grenville-Briggs L."/>
            <person name="Horner N."/>
            <person name="Hostetler J."/>
            <person name="Jiang R.H."/>
            <person name="Johnson J."/>
            <person name="Krajaejun T."/>
            <person name="Lin H."/>
            <person name="Meijer H.J."/>
            <person name="Moore B."/>
            <person name="Morris P."/>
            <person name="Phuntmart V."/>
            <person name="Puiu D."/>
            <person name="Shetty J."/>
            <person name="Stajich J.E."/>
            <person name="Tripathy S."/>
            <person name="Wawra S."/>
            <person name="van West P."/>
            <person name="Whitty B.R."/>
            <person name="Coutinho P.M."/>
            <person name="Henrissat B."/>
            <person name="Martin F."/>
            <person name="Thomas P.D."/>
            <person name="Tyler B.M."/>
            <person name="De Vries R.P."/>
            <person name="Kamoun S."/>
            <person name="Yandell M."/>
            <person name="Tisserat N."/>
            <person name="Buell C.R."/>
        </authorList>
    </citation>
    <scope>NUCLEOTIDE SEQUENCE</scope>
    <source>
        <strain evidence="4">DAOM:BR144</strain>
    </source>
</reference>
<dbReference type="AlphaFoldDB" id="K3WIZ5"/>